<dbReference type="EMBL" id="CP034791">
    <property type="protein sequence ID" value="AZT91361.1"/>
    <property type="molecule type" value="Genomic_DNA"/>
</dbReference>
<accession>A0A3T0D867</accession>
<keyword evidence="3" id="KW-1185">Reference proteome</keyword>
<sequence>MFETSAMKELHRIQEEIYEETKGMTPEELIRYFEETAKKVERELEELKKKKRRKLFNNFITGKPQIIFSANYLWLFCFLETRLFD</sequence>
<feature type="coiled-coil region" evidence="1">
    <location>
        <begin position="30"/>
        <end position="57"/>
    </location>
</feature>
<keyword evidence="1" id="KW-0175">Coiled coil</keyword>
<organism evidence="2 3">
    <name type="scientific">Caldicellulosiruptor changbaiensis</name>
    <dbReference type="NCBI Taxonomy" id="1222016"/>
    <lineage>
        <taxon>Bacteria</taxon>
        <taxon>Bacillati</taxon>
        <taxon>Bacillota</taxon>
        <taxon>Bacillota incertae sedis</taxon>
        <taxon>Caldicellulosiruptorales</taxon>
        <taxon>Caldicellulosiruptoraceae</taxon>
        <taxon>Caldicellulosiruptor</taxon>
    </lineage>
</organism>
<evidence type="ECO:0000313" key="3">
    <source>
        <dbReference type="Proteomes" id="UP000282930"/>
    </source>
</evidence>
<protein>
    <submittedName>
        <fullName evidence="2">Uncharacterized protein</fullName>
    </submittedName>
</protein>
<reference evidence="2 3" key="1">
    <citation type="submission" date="2018-12" db="EMBL/GenBank/DDBJ databases">
        <title>Genome sequence from the cellulolytic species, Caldicellulosiruptor changbaiensis.</title>
        <authorList>
            <person name="Blumer-Schuette S.E."/>
            <person name="Mendoza C."/>
        </authorList>
    </citation>
    <scope>NUCLEOTIDE SEQUENCE [LARGE SCALE GENOMIC DNA]</scope>
    <source>
        <strain evidence="2 3">CBS-Z</strain>
    </source>
</reference>
<name>A0A3T0D867_9FIRM</name>
<dbReference type="Proteomes" id="UP000282930">
    <property type="component" value="Chromosome"/>
</dbReference>
<dbReference type="AlphaFoldDB" id="A0A3T0D867"/>
<gene>
    <name evidence="2" type="ORF">ELD05_12505</name>
</gene>
<dbReference type="KEGG" id="ccha:ELD05_12505"/>
<proteinExistence type="predicted"/>
<evidence type="ECO:0000313" key="2">
    <source>
        <dbReference type="EMBL" id="AZT91361.1"/>
    </source>
</evidence>
<evidence type="ECO:0000256" key="1">
    <source>
        <dbReference type="SAM" id="Coils"/>
    </source>
</evidence>